<proteinExistence type="predicted"/>
<dbReference type="InterPro" id="IPR025493">
    <property type="entry name" value="DUF4384"/>
</dbReference>
<dbReference type="AlphaFoldDB" id="A0A9C9ENE0"/>
<dbReference type="PANTHER" id="PTHR36194:SF1">
    <property type="entry name" value="S-LAYER-LIKE PROTEIN"/>
    <property type="match status" value="1"/>
</dbReference>
<dbReference type="PANTHER" id="PTHR36194">
    <property type="entry name" value="S-LAYER-LIKE PROTEIN"/>
    <property type="match status" value="1"/>
</dbReference>
<feature type="domain" description="PEGA" evidence="1">
    <location>
        <begin position="135"/>
        <end position="204"/>
    </location>
</feature>
<organism evidence="3 4">
    <name type="scientific">candidate division WOR-3 bacterium</name>
    <dbReference type="NCBI Taxonomy" id="2052148"/>
    <lineage>
        <taxon>Bacteria</taxon>
        <taxon>Bacteria division WOR-3</taxon>
    </lineage>
</organism>
<name>A0A9C9ENE0_UNCW3</name>
<dbReference type="InterPro" id="IPR013229">
    <property type="entry name" value="PEGA"/>
</dbReference>
<comment type="caution">
    <text evidence="3">The sequence shown here is derived from an EMBL/GenBank/DDBJ whole genome shotgun (WGS) entry which is preliminary data.</text>
</comment>
<accession>A0A9C9ENE0</accession>
<gene>
    <name evidence="3" type="ORF">ENI34_07780</name>
</gene>
<dbReference type="Proteomes" id="UP000885826">
    <property type="component" value="Unassembled WGS sequence"/>
</dbReference>
<dbReference type="Pfam" id="PF14326">
    <property type="entry name" value="DUF4384"/>
    <property type="match status" value="1"/>
</dbReference>
<sequence length="207" mass="23748">MLLTTLLALLTLYNGAPDIEIWVDRDEPVYQAGENLKIFFRVDQDCYVAIYDIEVGGRETLLFPPEQEDGWVEAGHIYELPPENADYDYVISGPEGVETVIALASTEHPPVLDDEEENISRMSLSIHIEEPEPAKLRIVSTPTYARIYLTNVETGEKEYIGRTPRTMVIRPGEYIVKIKKPGFHSLTRRIWLEPGDRRRVFVKLIPY</sequence>
<evidence type="ECO:0000259" key="1">
    <source>
        <dbReference type="Pfam" id="PF08308"/>
    </source>
</evidence>
<evidence type="ECO:0000313" key="3">
    <source>
        <dbReference type="EMBL" id="HEC79022.1"/>
    </source>
</evidence>
<feature type="domain" description="DUF4384" evidence="2">
    <location>
        <begin position="29"/>
        <end position="107"/>
    </location>
</feature>
<reference evidence="3" key="1">
    <citation type="journal article" date="2020" name="mSystems">
        <title>Genome- and Community-Level Interaction Insights into Carbon Utilization and Element Cycling Functions of Hydrothermarchaeota in Hydrothermal Sediment.</title>
        <authorList>
            <person name="Zhou Z."/>
            <person name="Liu Y."/>
            <person name="Xu W."/>
            <person name="Pan J."/>
            <person name="Luo Z.H."/>
            <person name="Li M."/>
        </authorList>
    </citation>
    <scope>NUCLEOTIDE SEQUENCE</scope>
    <source>
        <strain evidence="3">HyVt-388</strain>
    </source>
</reference>
<dbReference type="Pfam" id="PF08308">
    <property type="entry name" value="PEGA"/>
    <property type="match status" value="1"/>
</dbReference>
<dbReference type="EMBL" id="DRIG01000085">
    <property type="protein sequence ID" value="HEC79022.1"/>
    <property type="molecule type" value="Genomic_DNA"/>
</dbReference>
<evidence type="ECO:0000313" key="4">
    <source>
        <dbReference type="Proteomes" id="UP000885826"/>
    </source>
</evidence>
<protein>
    <submittedName>
        <fullName evidence="3">DUF4384 domain-containing protein</fullName>
    </submittedName>
</protein>
<evidence type="ECO:0000259" key="2">
    <source>
        <dbReference type="Pfam" id="PF14326"/>
    </source>
</evidence>